<dbReference type="EMBL" id="OFTH01000029">
    <property type="protein sequence ID" value="SOZ63787.1"/>
    <property type="molecule type" value="Genomic_DNA"/>
</dbReference>
<evidence type="ECO:0000313" key="2">
    <source>
        <dbReference type="Proteomes" id="UP000256952"/>
    </source>
</evidence>
<organism evidence="1 2">
    <name type="scientific">Cupriavidus taiwanensis</name>
    <dbReference type="NCBI Taxonomy" id="164546"/>
    <lineage>
        <taxon>Bacteria</taxon>
        <taxon>Pseudomonadati</taxon>
        <taxon>Pseudomonadota</taxon>
        <taxon>Betaproteobacteria</taxon>
        <taxon>Burkholderiales</taxon>
        <taxon>Burkholderiaceae</taxon>
        <taxon>Cupriavidus</taxon>
    </lineage>
</organism>
<gene>
    <name evidence="1" type="ORF">CBM2613_A50081</name>
</gene>
<comment type="caution">
    <text evidence="1">The sequence shown here is derived from an EMBL/GenBank/DDBJ whole genome shotgun (WGS) entry which is preliminary data.</text>
</comment>
<evidence type="ECO:0000313" key="1">
    <source>
        <dbReference type="EMBL" id="SOZ63787.1"/>
    </source>
</evidence>
<proteinExistence type="predicted"/>
<dbReference type="Proteomes" id="UP000256952">
    <property type="component" value="Chromosome CBM2613_a"/>
</dbReference>
<dbReference type="AlphaFoldDB" id="A0A976AYA8"/>
<protein>
    <submittedName>
        <fullName evidence="1">Uncharacterized protein</fullName>
    </submittedName>
</protein>
<accession>A0A976AYA8</accession>
<name>A0A976AYA8_9BURK</name>
<sequence>MAEKCRASRLLFTSCDAFPTFVDVA</sequence>
<reference evidence="1 2" key="1">
    <citation type="submission" date="2018-01" db="EMBL/GenBank/DDBJ databases">
        <authorList>
            <person name="Clerissi C."/>
        </authorList>
    </citation>
    <scope>NUCLEOTIDE SEQUENCE [LARGE SCALE GENOMIC DNA]</scope>
    <source>
        <strain evidence="1">Cupriavidus taiwanensis STM 8556</strain>
    </source>
</reference>